<reference evidence="2" key="1">
    <citation type="journal article" date="2023" name="Mol. Phylogenet. Evol.">
        <title>Genome-scale phylogeny and comparative genomics of the fungal order Sordariales.</title>
        <authorList>
            <person name="Hensen N."/>
            <person name="Bonometti L."/>
            <person name="Westerberg I."/>
            <person name="Brannstrom I.O."/>
            <person name="Guillou S."/>
            <person name="Cros-Aarteil S."/>
            <person name="Calhoun S."/>
            <person name="Haridas S."/>
            <person name="Kuo A."/>
            <person name="Mondo S."/>
            <person name="Pangilinan J."/>
            <person name="Riley R."/>
            <person name="LaButti K."/>
            <person name="Andreopoulos B."/>
            <person name="Lipzen A."/>
            <person name="Chen C."/>
            <person name="Yan M."/>
            <person name="Daum C."/>
            <person name="Ng V."/>
            <person name="Clum A."/>
            <person name="Steindorff A."/>
            <person name="Ohm R.A."/>
            <person name="Martin F."/>
            <person name="Silar P."/>
            <person name="Natvig D.O."/>
            <person name="Lalanne C."/>
            <person name="Gautier V."/>
            <person name="Ament-Velasquez S.L."/>
            <person name="Kruys A."/>
            <person name="Hutchinson M.I."/>
            <person name="Powell A.J."/>
            <person name="Barry K."/>
            <person name="Miller A.N."/>
            <person name="Grigoriev I.V."/>
            <person name="Debuchy R."/>
            <person name="Gladieux P."/>
            <person name="Hiltunen Thoren M."/>
            <person name="Johannesson H."/>
        </authorList>
    </citation>
    <scope>NUCLEOTIDE SEQUENCE</scope>
    <source>
        <strain evidence="2">PSN293</strain>
    </source>
</reference>
<evidence type="ECO:0000313" key="3">
    <source>
        <dbReference type="Proteomes" id="UP001301769"/>
    </source>
</evidence>
<name>A0AAN6Y6F7_9PEZI</name>
<evidence type="ECO:0000256" key="1">
    <source>
        <dbReference type="SAM" id="MobiDB-lite"/>
    </source>
</evidence>
<evidence type="ECO:0000313" key="2">
    <source>
        <dbReference type="EMBL" id="KAK4210992.1"/>
    </source>
</evidence>
<proteinExistence type="predicted"/>
<accession>A0AAN6Y6F7</accession>
<organism evidence="2 3">
    <name type="scientific">Rhypophila decipiens</name>
    <dbReference type="NCBI Taxonomy" id="261697"/>
    <lineage>
        <taxon>Eukaryota</taxon>
        <taxon>Fungi</taxon>
        <taxon>Dikarya</taxon>
        <taxon>Ascomycota</taxon>
        <taxon>Pezizomycotina</taxon>
        <taxon>Sordariomycetes</taxon>
        <taxon>Sordariomycetidae</taxon>
        <taxon>Sordariales</taxon>
        <taxon>Naviculisporaceae</taxon>
        <taxon>Rhypophila</taxon>
    </lineage>
</organism>
<keyword evidence="3" id="KW-1185">Reference proteome</keyword>
<dbReference type="Proteomes" id="UP001301769">
    <property type="component" value="Unassembled WGS sequence"/>
</dbReference>
<feature type="compositionally biased region" description="Low complexity" evidence="1">
    <location>
        <begin position="47"/>
        <end position="79"/>
    </location>
</feature>
<feature type="region of interest" description="Disordered" evidence="1">
    <location>
        <begin position="195"/>
        <end position="225"/>
    </location>
</feature>
<dbReference type="AlphaFoldDB" id="A0AAN6Y6F7"/>
<reference evidence="2" key="2">
    <citation type="submission" date="2023-05" db="EMBL/GenBank/DDBJ databases">
        <authorList>
            <consortium name="Lawrence Berkeley National Laboratory"/>
            <person name="Steindorff A."/>
            <person name="Hensen N."/>
            <person name="Bonometti L."/>
            <person name="Westerberg I."/>
            <person name="Brannstrom I.O."/>
            <person name="Guillou S."/>
            <person name="Cros-Aarteil S."/>
            <person name="Calhoun S."/>
            <person name="Haridas S."/>
            <person name="Kuo A."/>
            <person name="Mondo S."/>
            <person name="Pangilinan J."/>
            <person name="Riley R."/>
            <person name="Labutti K."/>
            <person name="Andreopoulos B."/>
            <person name="Lipzen A."/>
            <person name="Chen C."/>
            <person name="Yanf M."/>
            <person name="Daum C."/>
            <person name="Ng V."/>
            <person name="Clum A."/>
            <person name="Ohm R."/>
            <person name="Martin F."/>
            <person name="Silar P."/>
            <person name="Natvig D."/>
            <person name="Lalanne C."/>
            <person name="Gautier V."/>
            <person name="Ament-Velasquez S.L."/>
            <person name="Kruys A."/>
            <person name="Hutchinson M.I."/>
            <person name="Powell A.J."/>
            <person name="Barry K."/>
            <person name="Miller A.N."/>
            <person name="Grigoriev I.V."/>
            <person name="Debuchy R."/>
            <person name="Gladieux P."/>
            <person name="Thoren M.H."/>
            <person name="Johannesson H."/>
        </authorList>
    </citation>
    <scope>NUCLEOTIDE SEQUENCE</scope>
    <source>
        <strain evidence="2">PSN293</strain>
    </source>
</reference>
<sequence>MPPEETHVQHDDLFTGPSREHIVGAKAATLILRGVISTGQPPDATHSRPGSSSSGRHRGVTPVSGSGSGGTTPTATTPTHLSERMAALFAQIPTPSPTPSPENADESDSKENCPPSGNEKAKDKRIGPNGPRPMMRRVVSATGVGLGVRGRGLAGKFAAARGRTVSSSATLSCVGVGAAARRRSSRLMNMYNENTDWGLDDNVDNDNDDLGKGGPVPPSKKAKKM</sequence>
<comment type="caution">
    <text evidence="2">The sequence shown here is derived from an EMBL/GenBank/DDBJ whole genome shotgun (WGS) entry which is preliminary data.</text>
</comment>
<gene>
    <name evidence="2" type="ORF">QBC37DRAFT_427839</name>
</gene>
<feature type="region of interest" description="Disordered" evidence="1">
    <location>
        <begin position="1"/>
        <end position="20"/>
    </location>
</feature>
<feature type="compositionally biased region" description="Acidic residues" evidence="1">
    <location>
        <begin position="198"/>
        <end position="208"/>
    </location>
</feature>
<dbReference type="EMBL" id="MU858160">
    <property type="protein sequence ID" value="KAK4210992.1"/>
    <property type="molecule type" value="Genomic_DNA"/>
</dbReference>
<feature type="non-terminal residue" evidence="2">
    <location>
        <position position="225"/>
    </location>
</feature>
<protein>
    <submittedName>
        <fullName evidence="2">Uncharacterized protein</fullName>
    </submittedName>
</protein>
<feature type="region of interest" description="Disordered" evidence="1">
    <location>
        <begin position="34"/>
        <end position="135"/>
    </location>
</feature>